<feature type="region of interest" description="Disordered" evidence="17">
    <location>
        <begin position="113"/>
        <end position="152"/>
    </location>
</feature>
<evidence type="ECO:0000256" key="8">
    <source>
        <dbReference type="ARBA" id="ARBA00023125"/>
    </source>
</evidence>
<accession>A0A7N9CDK2</accession>
<gene>
    <name evidence="19" type="primary">SNAI3</name>
</gene>
<evidence type="ECO:0000256" key="12">
    <source>
        <dbReference type="ARBA" id="ARBA00059470"/>
    </source>
</evidence>
<evidence type="ECO:0000256" key="9">
    <source>
        <dbReference type="ARBA" id="ARBA00023163"/>
    </source>
</evidence>
<feature type="domain" description="C2H2-type" evidence="18">
    <location>
        <begin position="361"/>
        <end position="388"/>
    </location>
</feature>
<dbReference type="GO" id="GO:0005634">
    <property type="term" value="C:nucleus"/>
    <property type="evidence" value="ECO:0007669"/>
    <property type="project" value="UniProtKB-SubCell"/>
</dbReference>
<dbReference type="GO" id="GO:0008270">
    <property type="term" value="F:zinc ion binding"/>
    <property type="evidence" value="ECO:0007669"/>
    <property type="project" value="UniProtKB-KW"/>
</dbReference>
<keyword evidence="6" id="KW-0862">Zinc</keyword>
<dbReference type="PROSITE" id="PS00080">
    <property type="entry name" value="MULTICOPPER_OXIDASE2"/>
    <property type="match status" value="1"/>
</dbReference>
<dbReference type="GO" id="GO:0005507">
    <property type="term" value="F:copper ion binding"/>
    <property type="evidence" value="ECO:0007669"/>
    <property type="project" value="InterPro"/>
</dbReference>
<evidence type="ECO:0000259" key="18">
    <source>
        <dbReference type="PROSITE" id="PS50157"/>
    </source>
</evidence>
<sequence>MLPRCVHWSPVRFPLSFELCPFIHGEWAARPEGSVCDSAARAPEKSRGEDTGGHARPAPPRPAPPAPPRPARAPVLGVLPAAPPRPQLRPRGPAPLAPGAGWRRRRAMLMSLTPSAPARARRCPQAPADSAVGTPARPSRPSPPRPAAREGNMPRSFLVKTHSSHRVPNYRRLETQREINGACSACGGLVVPLLPQDKEAPSVPGDLPQPWDGSSAIACISLPLLPRIEEALGASGPDALEVSRVDPWASRAPIVPLKDSLNHLNLAPLLVLPTQWSPILGPDGHRAPEKLLGAERTPRTPGGFQCFHCHKPYHTLAGLARHRQLHCHLQAGRVFTCKYCDKEYTSLGALKMHIRTHTLPCTCKICGKAFSRPWLLQGHVRTHTGEKPYACSHCSRAFADRSNLRAHLQTHSDTKKYQCQRCAKTFSRMSLLARHEESGCCPGP</sequence>
<dbReference type="PANTHER" id="PTHR24388:SF40">
    <property type="entry name" value="ZINC FINGER PROTEIN SNAI3"/>
    <property type="match status" value="1"/>
</dbReference>
<evidence type="ECO:0000256" key="4">
    <source>
        <dbReference type="ARBA" id="ARBA00022737"/>
    </source>
</evidence>
<protein>
    <recommendedName>
        <fullName evidence="13">Zinc finger protein SNAI3</fullName>
    </recommendedName>
    <alternativeName>
        <fullName evidence="14">Protein snail homolog 3</fullName>
    </alternativeName>
    <alternativeName>
        <fullName evidence="15">Zinc finger protein 293</fullName>
    </alternativeName>
</protein>
<evidence type="ECO:0000256" key="16">
    <source>
        <dbReference type="PROSITE-ProRule" id="PRU00042"/>
    </source>
</evidence>
<feature type="domain" description="C2H2-type" evidence="18">
    <location>
        <begin position="304"/>
        <end position="331"/>
    </location>
</feature>
<evidence type="ECO:0000313" key="19">
    <source>
        <dbReference type="Ensembl" id="ENSMFAP00000049523.1"/>
    </source>
</evidence>
<keyword evidence="10" id="KW-0539">Nucleus</keyword>
<keyword evidence="8" id="KW-0238">DNA-binding</keyword>
<keyword evidence="3" id="KW-0479">Metal-binding</keyword>
<reference evidence="19" key="3">
    <citation type="submission" date="2025-09" db="UniProtKB">
        <authorList>
            <consortium name="Ensembl"/>
        </authorList>
    </citation>
    <scope>IDENTIFICATION</scope>
</reference>
<evidence type="ECO:0000256" key="13">
    <source>
        <dbReference type="ARBA" id="ARBA00071061"/>
    </source>
</evidence>
<dbReference type="PANTHER" id="PTHR24388">
    <property type="entry name" value="ZINC FINGER PROTEIN"/>
    <property type="match status" value="1"/>
</dbReference>
<dbReference type="SUPFAM" id="SSF57667">
    <property type="entry name" value="beta-beta-alpha zinc fingers"/>
    <property type="match status" value="3"/>
</dbReference>
<keyword evidence="9" id="KW-0804">Transcription</keyword>
<evidence type="ECO:0000256" key="17">
    <source>
        <dbReference type="SAM" id="MobiDB-lite"/>
    </source>
</evidence>
<comment type="subcellular location">
    <subcellularLocation>
        <location evidence="1">Nucleus</location>
    </subcellularLocation>
</comment>
<dbReference type="InterPro" id="IPR036236">
    <property type="entry name" value="Znf_C2H2_sf"/>
</dbReference>
<dbReference type="InterPro" id="IPR002355">
    <property type="entry name" value="Cu_oxidase_Cu_BS"/>
</dbReference>
<evidence type="ECO:0000313" key="20">
    <source>
        <dbReference type="Proteomes" id="UP000233100"/>
    </source>
</evidence>
<dbReference type="Proteomes" id="UP000233100">
    <property type="component" value="Chromosome 20"/>
</dbReference>
<dbReference type="InterPro" id="IPR050527">
    <property type="entry name" value="Snail/Krueppel_Znf"/>
</dbReference>
<keyword evidence="4" id="KW-0677">Repeat</keyword>
<dbReference type="Ensembl" id="ENSMFAT00000101290.1">
    <property type="protein sequence ID" value="ENSMFAP00000049523.1"/>
    <property type="gene ID" value="ENSMFAG00000063008.1"/>
</dbReference>
<dbReference type="FunFam" id="3.30.160.60:FF:000043">
    <property type="entry name" value="Scratch family zinc finger 2"/>
    <property type="match status" value="1"/>
</dbReference>
<evidence type="ECO:0000256" key="11">
    <source>
        <dbReference type="ARBA" id="ARBA00037948"/>
    </source>
</evidence>
<evidence type="ECO:0000256" key="5">
    <source>
        <dbReference type="ARBA" id="ARBA00022771"/>
    </source>
</evidence>
<dbReference type="AlphaFoldDB" id="A0A7N9CDK2"/>
<evidence type="ECO:0000256" key="14">
    <source>
        <dbReference type="ARBA" id="ARBA00076731"/>
    </source>
</evidence>
<feature type="domain" description="C2H2-type" evidence="18">
    <location>
        <begin position="335"/>
        <end position="358"/>
    </location>
</feature>
<name>A0A7N9CDK2_MACFA</name>
<keyword evidence="5 16" id="KW-0863">Zinc-finger</keyword>
<keyword evidence="20" id="KW-1185">Reference proteome</keyword>
<evidence type="ECO:0000256" key="15">
    <source>
        <dbReference type="ARBA" id="ARBA00079200"/>
    </source>
</evidence>
<dbReference type="FunFam" id="3.30.160.60:FF:001965">
    <property type="entry name" value="Zinc finger protein SNAI3"/>
    <property type="match status" value="1"/>
</dbReference>
<dbReference type="GO" id="GO:0000978">
    <property type="term" value="F:RNA polymerase II cis-regulatory region sequence-specific DNA binding"/>
    <property type="evidence" value="ECO:0007669"/>
    <property type="project" value="TreeGrafter"/>
</dbReference>
<reference evidence="19 20" key="1">
    <citation type="submission" date="2013-03" db="EMBL/GenBank/DDBJ databases">
        <authorList>
            <person name="Warren W."/>
            <person name="Wilson R.K."/>
        </authorList>
    </citation>
    <scope>NUCLEOTIDE SEQUENCE</scope>
</reference>
<keyword evidence="2" id="KW-0678">Repressor</keyword>
<dbReference type="SMART" id="SM00355">
    <property type="entry name" value="ZnF_C2H2"/>
    <property type="match status" value="5"/>
</dbReference>
<dbReference type="Gene3D" id="3.30.160.60">
    <property type="entry name" value="Classic Zinc Finger"/>
    <property type="match status" value="4"/>
</dbReference>
<feature type="compositionally biased region" description="Pro residues" evidence="17">
    <location>
        <begin position="81"/>
        <end position="96"/>
    </location>
</feature>
<evidence type="ECO:0000256" key="3">
    <source>
        <dbReference type="ARBA" id="ARBA00022723"/>
    </source>
</evidence>
<comment type="function">
    <text evidence="12">Seems to inhibit myoblast differentiation. Transcriptional repressor of E-box-dependent transactivation of downstream myogenic bHLHs genes. Binds preferentially to the canonical E-box sequences 5'-CAGGTG-3' and 5'-CACCTG-3'.</text>
</comment>
<evidence type="ECO:0000256" key="10">
    <source>
        <dbReference type="ARBA" id="ARBA00023242"/>
    </source>
</evidence>
<keyword evidence="7" id="KW-0805">Transcription regulation</keyword>
<comment type="similarity">
    <text evidence="11">Belongs to the snail C2H2-type zinc-finger protein family.</text>
</comment>
<feature type="domain" description="C2H2-type" evidence="18">
    <location>
        <begin position="389"/>
        <end position="416"/>
    </location>
</feature>
<feature type="compositionally biased region" description="Basic and acidic residues" evidence="17">
    <location>
        <begin position="42"/>
        <end position="53"/>
    </location>
</feature>
<dbReference type="InterPro" id="IPR013087">
    <property type="entry name" value="Znf_C2H2_type"/>
</dbReference>
<dbReference type="FunFam" id="3.30.160.60:FF:000207">
    <property type="entry name" value="zinc finger protein SNAI2"/>
    <property type="match status" value="1"/>
</dbReference>
<organism evidence="19 20">
    <name type="scientific">Macaca fascicularis</name>
    <name type="common">Crab-eating macaque</name>
    <name type="synonym">Cynomolgus monkey</name>
    <dbReference type="NCBI Taxonomy" id="9541"/>
    <lineage>
        <taxon>Eukaryota</taxon>
        <taxon>Metazoa</taxon>
        <taxon>Chordata</taxon>
        <taxon>Craniata</taxon>
        <taxon>Vertebrata</taxon>
        <taxon>Euteleostomi</taxon>
        <taxon>Mammalia</taxon>
        <taxon>Eutheria</taxon>
        <taxon>Euarchontoglires</taxon>
        <taxon>Primates</taxon>
        <taxon>Haplorrhini</taxon>
        <taxon>Catarrhini</taxon>
        <taxon>Cercopithecidae</taxon>
        <taxon>Cercopithecinae</taxon>
        <taxon>Macaca</taxon>
    </lineage>
</organism>
<dbReference type="Pfam" id="PF00096">
    <property type="entry name" value="zf-C2H2"/>
    <property type="match status" value="4"/>
</dbReference>
<dbReference type="PROSITE" id="PS00028">
    <property type="entry name" value="ZINC_FINGER_C2H2_1"/>
    <property type="match status" value="4"/>
</dbReference>
<dbReference type="FunFam" id="3.30.160.60:FF:000085">
    <property type="entry name" value="Snail zinc finger protein"/>
    <property type="match status" value="1"/>
</dbReference>
<dbReference type="PROSITE" id="PS50157">
    <property type="entry name" value="ZINC_FINGER_C2H2_2"/>
    <property type="match status" value="5"/>
</dbReference>
<feature type="domain" description="C2H2-type" evidence="18">
    <location>
        <begin position="417"/>
        <end position="444"/>
    </location>
</feature>
<evidence type="ECO:0000256" key="7">
    <source>
        <dbReference type="ARBA" id="ARBA00023015"/>
    </source>
</evidence>
<evidence type="ECO:0000256" key="1">
    <source>
        <dbReference type="ARBA" id="ARBA00004123"/>
    </source>
</evidence>
<evidence type="ECO:0000256" key="2">
    <source>
        <dbReference type="ARBA" id="ARBA00022491"/>
    </source>
</evidence>
<feature type="compositionally biased region" description="Pro residues" evidence="17">
    <location>
        <begin position="57"/>
        <end position="71"/>
    </location>
</feature>
<evidence type="ECO:0000256" key="6">
    <source>
        <dbReference type="ARBA" id="ARBA00022833"/>
    </source>
</evidence>
<reference evidence="19" key="2">
    <citation type="submission" date="2025-08" db="UniProtKB">
        <authorList>
            <consortium name="Ensembl"/>
        </authorList>
    </citation>
    <scope>IDENTIFICATION</scope>
</reference>
<dbReference type="GO" id="GO:0000981">
    <property type="term" value="F:DNA-binding transcription factor activity, RNA polymerase II-specific"/>
    <property type="evidence" value="ECO:0007669"/>
    <property type="project" value="TreeGrafter"/>
</dbReference>
<feature type="region of interest" description="Disordered" evidence="17">
    <location>
        <begin position="33"/>
        <end position="101"/>
    </location>
</feature>
<proteinExistence type="inferred from homology"/>
<dbReference type="GeneTree" id="ENSGT00940000154511"/>